<evidence type="ECO:0000256" key="1">
    <source>
        <dbReference type="ARBA" id="ARBA00010638"/>
    </source>
</evidence>
<dbReference type="PANTHER" id="PTHR23407:SF1">
    <property type="entry name" value="5-FORMYLTETRAHYDROFOLATE CYCLO-LIGASE"/>
    <property type="match status" value="1"/>
</dbReference>
<dbReference type="GO" id="GO:0046872">
    <property type="term" value="F:metal ion binding"/>
    <property type="evidence" value="ECO:0007669"/>
    <property type="project" value="UniProtKB-KW"/>
</dbReference>
<proteinExistence type="inferred from homology"/>
<dbReference type="EC" id="6.3.3.2" evidence="5"/>
<keyword evidence="7" id="KW-0436">Ligase</keyword>
<comment type="cofactor">
    <cofactor evidence="5">
        <name>Mg(2+)</name>
        <dbReference type="ChEBI" id="CHEBI:18420"/>
    </cofactor>
</comment>
<evidence type="ECO:0000256" key="2">
    <source>
        <dbReference type="ARBA" id="ARBA00022741"/>
    </source>
</evidence>
<feature type="binding site" evidence="4">
    <location>
        <position position="54"/>
    </location>
    <ligand>
        <name>substrate</name>
    </ligand>
</feature>
<dbReference type="Pfam" id="PF01812">
    <property type="entry name" value="5-FTHF_cyc-lig"/>
    <property type="match status" value="1"/>
</dbReference>
<sequence>MSLADTKQTARRAAMNRRKAAFANASGDQTGPLRTVLRAYAGRTLSGYAPIRTEIDPTPAMAAHQGPVALPVVTGEGQPLRFRAWHPGCTMVTGPFGAAVPADGQWLVPEVLIVPLLAFDRQGGRLGYGGGFYDRTLAQLRQGGEAVAIGFAFGAQEADDLPLEPTDAPLDLVVTERRVLYDSR</sequence>
<dbReference type="GO" id="GO:0035999">
    <property type="term" value="P:tetrahydrofolate interconversion"/>
    <property type="evidence" value="ECO:0007669"/>
    <property type="project" value="TreeGrafter"/>
</dbReference>
<evidence type="ECO:0000256" key="4">
    <source>
        <dbReference type="PIRSR" id="PIRSR006806-1"/>
    </source>
</evidence>
<dbReference type="OrthoDB" id="9801938at2"/>
<dbReference type="SUPFAM" id="SSF100950">
    <property type="entry name" value="NagB/RpiA/CoA transferase-like"/>
    <property type="match status" value="1"/>
</dbReference>
<dbReference type="GO" id="GO:0005524">
    <property type="term" value="F:ATP binding"/>
    <property type="evidence" value="ECO:0007669"/>
    <property type="project" value="UniProtKB-KW"/>
</dbReference>
<comment type="catalytic activity">
    <reaction evidence="5">
        <text>(6S)-5-formyl-5,6,7,8-tetrahydrofolate + ATP = (6R)-5,10-methenyltetrahydrofolate + ADP + phosphate</text>
        <dbReference type="Rhea" id="RHEA:10488"/>
        <dbReference type="ChEBI" id="CHEBI:30616"/>
        <dbReference type="ChEBI" id="CHEBI:43474"/>
        <dbReference type="ChEBI" id="CHEBI:57455"/>
        <dbReference type="ChEBI" id="CHEBI:57457"/>
        <dbReference type="ChEBI" id="CHEBI:456216"/>
        <dbReference type="EC" id="6.3.3.2"/>
    </reaction>
</comment>
<dbReference type="PANTHER" id="PTHR23407">
    <property type="entry name" value="ATPASE INHIBITOR/5-FORMYLTETRAHYDROFOLATE CYCLO-LIGASE"/>
    <property type="match status" value="1"/>
</dbReference>
<evidence type="ECO:0000313" key="8">
    <source>
        <dbReference type="Proteomes" id="UP000199372"/>
    </source>
</evidence>
<keyword evidence="5" id="KW-0479">Metal-binding</keyword>
<protein>
    <recommendedName>
        <fullName evidence="5">5-formyltetrahydrofolate cyclo-ligase</fullName>
        <ecNumber evidence="5">6.3.3.2</ecNumber>
    </recommendedName>
</protein>
<accession>A0A1H8GYZ7</accession>
<keyword evidence="3 4" id="KW-0067">ATP-binding</keyword>
<gene>
    <name evidence="7" type="ORF">SAMN04488011_104260</name>
</gene>
<keyword evidence="8" id="KW-1185">Reference proteome</keyword>
<keyword evidence="5" id="KW-0460">Magnesium</keyword>
<dbReference type="InterPro" id="IPR002698">
    <property type="entry name" value="FTHF_cligase"/>
</dbReference>
<dbReference type="PIRSF" id="PIRSF006806">
    <property type="entry name" value="FTHF_cligase"/>
    <property type="match status" value="1"/>
</dbReference>
<feature type="binding site" evidence="4">
    <location>
        <begin position="125"/>
        <end position="133"/>
    </location>
    <ligand>
        <name>ATP</name>
        <dbReference type="ChEBI" id="CHEBI:30616"/>
    </ligand>
</feature>
<dbReference type="InterPro" id="IPR024185">
    <property type="entry name" value="FTHF_cligase-like_sf"/>
</dbReference>
<evidence type="ECO:0000256" key="3">
    <source>
        <dbReference type="ARBA" id="ARBA00022840"/>
    </source>
</evidence>
<dbReference type="NCBIfam" id="TIGR02727">
    <property type="entry name" value="MTHFS_bact"/>
    <property type="match status" value="1"/>
</dbReference>
<dbReference type="Gene3D" id="3.40.50.10420">
    <property type="entry name" value="NagB/RpiA/CoA transferase-like"/>
    <property type="match status" value="1"/>
</dbReference>
<feature type="region of interest" description="Disordered" evidence="6">
    <location>
        <begin position="1"/>
        <end position="26"/>
    </location>
</feature>
<dbReference type="GO" id="GO:0009396">
    <property type="term" value="P:folic acid-containing compound biosynthetic process"/>
    <property type="evidence" value="ECO:0007669"/>
    <property type="project" value="TreeGrafter"/>
</dbReference>
<evidence type="ECO:0000313" key="7">
    <source>
        <dbReference type="EMBL" id="SEN49322.1"/>
    </source>
</evidence>
<evidence type="ECO:0000256" key="5">
    <source>
        <dbReference type="RuleBase" id="RU361279"/>
    </source>
</evidence>
<name>A0A1H8GYZ7_9RHOB</name>
<organism evidence="7 8">
    <name type="scientific">Palleronia pelagia</name>
    <dbReference type="NCBI Taxonomy" id="387096"/>
    <lineage>
        <taxon>Bacteria</taxon>
        <taxon>Pseudomonadati</taxon>
        <taxon>Pseudomonadota</taxon>
        <taxon>Alphaproteobacteria</taxon>
        <taxon>Rhodobacterales</taxon>
        <taxon>Roseobacteraceae</taxon>
        <taxon>Palleronia</taxon>
    </lineage>
</organism>
<dbReference type="EMBL" id="FOCM01000004">
    <property type="protein sequence ID" value="SEN49322.1"/>
    <property type="molecule type" value="Genomic_DNA"/>
</dbReference>
<reference evidence="8" key="1">
    <citation type="submission" date="2016-10" db="EMBL/GenBank/DDBJ databases">
        <authorList>
            <person name="Varghese N."/>
            <person name="Submissions S."/>
        </authorList>
    </citation>
    <scope>NUCLEOTIDE SEQUENCE [LARGE SCALE GENOMIC DNA]</scope>
    <source>
        <strain evidence="8">DSM 26893</strain>
    </source>
</reference>
<dbReference type="InterPro" id="IPR037171">
    <property type="entry name" value="NagB/RpiA_transferase-like"/>
</dbReference>
<comment type="similarity">
    <text evidence="1 5">Belongs to the 5-formyltetrahydrofolate cyclo-ligase family.</text>
</comment>
<dbReference type="AlphaFoldDB" id="A0A1H8GYZ7"/>
<dbReference type="Proteomes" id="UP000199372">
    <property type="component" value="Unassembled WGS sequence"/>
</dbReference>
<evidence type="ECO:0000256" key="6">
    <source>
        <dbReference type="SAM" id="MobiDB-lite"/>
    </source>
</evidence>
<dbReference type="RefSeq" id="WP_091845471.1">
    <property type="nucleotide sequence ID" value="NZ_FOCM01000004.1"/>
</dbReference>
<keyword evidence="2 4" id="KW-0547">Nucleotide-binding</keyword>
<dbReference type="GO" id="GO:0030272">
    <property type="term" value="F:5-formyltetrahydrofolate cyclo-ligase activity"/>
    <property type="evidence" value="ECO:0007669"/>
    <property type="project" value="UniProtKB-EC"/>
</dbReference>